<dbReference type="FunFam" id="3.40.50.150:FF:000256">
    <property type="entry name" value="S-adenosyl-L-methionine-dependent methyltransferase superfamily protein"/>
    <property type="match status" value="1"/>
</dbReference>
<evidence type="ECO:0000256" key="4">
    <source>
        <dbReference type="ARBA" id="ARBA00023268"/>
    </source>
</evidence>
<name>W1PUP2_AMBTC</name>
<feature type="compositionally biased region" description="Basic residues" evidence="5">
    <location>
        <begin position="468"/>
        <end position="477"/>
    </location>
</feature>
<dbReference type="Proteomes" id="UP000017836">
    <property type="component" value="Unassembled WGS sequence"/>
</dbReference>
<dbReference type="PANTHER" id="PTHR12176:SF78">
    <property type="entry name" value="EEF1A LYSINE AND N-TERMINAL METHYLTRANSFERASE"/>
    <property type="match status" value="1"/>
</dbReference>
<gene>
    <name evidence="7" type="ORF">AMTR_s00022p00045270</name>
</gene>
<dbReference type="eggNOG" id="KOG2352">
    <property type="taxonomic scope" value="Eukaryota"/>
</dbReference>
<evidence type="ECO:0000313" key="8">
    <source>
        <dbReference type="Proteomes" id="UP000017836"/>
    </source>
</evidence>
<dbReference type="Gramene" id="ERN11426">
    <property type="protein sequence ID" value="ERN11426"/>
    <property type="gene ID" value="AMTR_s00022p00045270"/>
</dbReference>
<dbReference type="PANTHER" id="PTHR12176">
    <property type="entry name" value="SAM-DEPENDENT METHYLTRANSFERASE SUPERFAMILY PROTEIN"/>
    <property type="match status" value="1"/>
</dbReference>
<proteinExistence type="inferred from homology"/>
<evidence type="ECO:0000256" key="1">
    <source>
        <dbReference type="ARBA" id="ARBA00008361"/>
    </source>
</evidence>
<evidence type="ECO:0000256" key="2">
    <source>
        <dbReference type="ARBA" id="ARBA00022603"/>
    </source>
</evidence>
<dbReference type="GO" id="GO:0032259">
    <property type="term" value="P:methylation"/>
    <property type="evidence" value="ECO:0007669"/>
    <property type="project" value="UniProtKB-KW"/>
</dbReference>
<comment type="similarity">
    <text evidence="1">Belongs to the methyltransferase superfamily.</text>
</comment>
<sequence>MEVLSTLGDFTSKENWDKFFTLRGINDPFEWYAEWSILQTPLLNQLQSNSAKQEEPIQILVPGCGNSRLSEQLYDSGFHSITNIDFSKVVVSDMLRNHIRSRPNMRWRVMDMTQMQFADGSFDVVLDKGGLDALMEPQLGPKLGSQYLSEVKRVLKVGGKYICLTLAESHVIELLLSKFRFGWHISLEAILNKPSNKSNFQTFLVVVARENSSIVSPIVPSFDSDSLDCDGNQIHGLLKTINSENKIRAEFSSDIDVLYSLEDLQLGAKGDLNRLIPGRRFSLTLGDFATSHFSYKAILMDSKQPSEAEPFLYQCGVFIVPKTRAHEWLFCSEEGQWMVVESAKVARLIMVFLGSEHNNVGMDTIQKDLSPLVKTLAPEHPDNGDQIPFMMANDGVKQRNIVQQVTSPTTGLIIVEDVIYEESPNGTNSIPLKALVFRRLTFERSLGLVQSECLLKEMEPCQKDVAKIAKKKKKSRHKSDENIRKKRADSSFSKESRNNLKVDHSYLASSYHSGIIAGFALISSALENMALARTMVNTFIIGLGAGLLPMFLHKHFPLMDIEVVELDPIVLDLARNHFDFIEDIHLKVQIADGIKFVREMTTASTLSNRDDTSGNDIYCEANLPSLQGSKGPHILIIDADSADLSTGLTCPPADFTEKSFLLSVKEALSSEGLFIINLVSRSSSIHEMVVSRLKTVFSHIFFLEIEEDVNKVLFVLPKEPCIEGDHLMEAAGRLEKLLKTSPSEKGPNIRDTARRIKRL</sequence>
<evidence type="ECO:0000256" key="3">
    <source>
        <dbReference type="ARBA" id="ARBA00022679"/>
    </source>
</evidence>
<evidence type="ECO:0000259" key="6">
    <source>
        <dbReference type="Pfam" id="PF08241"/>
    </source>
</evidence>
<dbReference type="OMA" id="FEWYGAF"/>
<dbReference type="EMBL" id="KI392687">
    <property type="protein sequence ID" value="ERN11426.1"/>
    <property type="molecule type" value="Genomic_DNA"/>
</dbReference>
<dbReference type="FunFam" id="3.40.50.150:FF:000211">
    <property type="entry name" value="Methyltransferase-like protein 13"/>
    <property type="match status" value="1"/>
</dbReference>
<dbReference type="InterPro" id="IPR051419">
    <property type="entry name" value="Lys/N-term_MeTrsfase_sf"/>
</dbReference>
<protein>
    <recommendedName>
        <fullName evidence="6">Methyltransferase type 11 domain-containing protein</fullName>
    </recommendedName>
</protein>
<dbReference type="Pfam" id="PF08241">
    <property type="entry name" value="Methyltransf_11"/>
    <property type="match status" value="1"/>
</dbReference>
<feature type="region of interest" description="Disordered" evidence="5">
    <location>
        <begin position="467"/>
        <end position="495"/>
    </location>
</feature>
<dbReference type="HOGENOM" id="CLU_010025_1_0_1"/>
<keyword evidence="3" id="KW-0808">Transferase</keyword>
<feature type="domain" description="Methyltransferase type 11" evidence="6">
    <location>
        <begin position="62"/>
        <end position="163"/>
    </location>
</feature>
<evidence type="ECO:0000256" key="5">
    <source>
        <dbReference type="SAM" id="MobiDB-lite"/>
    </source>
</evidence>
<feature type="compositionally biased region" description="Basic and acidic residues" evidence="5">
    <location>
        <begin position="478"/>
        <end position="495"/>
    </location>
</feature>
<dbReference type="GO" id="GO:0008757">
    <property type="term" value="F:S-adenosylmethionine-dependent methyltransferase activity"/>
    <property type="evidence" value="ECO:0007669"/>
    <property type="project" value="InterPro"/>
</dbReference>
<dbReference type="InterPro" id="IPR029063">
    <property type="entry name" value="SAM-dependent_MTases_sf"/>
</dbReference>
<dbReference type="AlphaFoldDB" id="W1PUP2"/>
<dbReference type="Gene3D" id="3.40.50.150">
    <property type="entry name" value="Vaccinia Virus protein VP39"/>
    <property type="match status" value="2"/>
</dbReference>
<keyword evidence="4" id="KW-0511">Multifunctional enzyme</keyword>
<evidence type="ECO:0000313" key="7">
    <source>
        <dbReference type="EMBL" id="ERN11426.1"/>
    </source>
</evidence>
<dbReference type="CDD" id="cd02440">
    <property type="entry name" value="AdoMet_MTases"/>
    <property type="match status" value="1"/>
</dbReference>
<accession>W1PUP2</accession>
<dbReference type="InterPro" id="IPR013216">
    <property type="entry name" value="Methyltransf_11"/>
</dbReference>
<keyword evidence="2" id="KW-0489">Methyltransferase</keyword>
<reference evidence="8" key="1">
    <citation type="journal article" date="2013" name="Science">
        <title>The Amborella genome and the evolution of flowering plants.</title>
        <authorList>
            <consortium name="Amborella Genome Project"/>
        </authorList>
    </citation>
    <scope>NUCLEOTIDE SEQUENCE [LARGE SCALE GENOMIC DNA]</scope>
</reference>
<organism evidence="7 8">
    <name type="scientific">Amborella trichopoda</name>
    <dbReference type="NCBI Taxonomy" id="13333"/>
    <lineage>
        <taxon>Eukaryota</taxon>
        <taxon>Viridiplantae</taxon>
        <taxon>Streptophyta</taxon>
        <taxon>Embryophyta</taxon>
        <taxon>Tracheophyta</taxon>
        <taxon>Spermatophyta</taxon>
        <taxon>Magnoliopsida</taxon>
        <taxon>Amborellales</taxon>
        <taxon>Amborellaceae</taxon>
        <taxon>Amborella</taxon>
    </lineage>
</organism>
<dbReference type="SUPFAM" id="SSF53335">
    <property type="entry name" value="S-adenosyl-L-methionine-dependent methyltransferases"/>
    <property type="match status" value="2"/>
</dbReference>
<keyword evidence="8" id="KW-1185">Reference proteome</keyword>